<name>A0ABY8NB87_9GAMM</name>
<evidence type="ECO:0000313" key="7">
    <source>
        <dbReference type="Proteomes" id="UP001236500"/>
    </source>
</evidence>
<protein>
    <recommendedName>
        <fullName evidence="1">protein acetyllysine N-acetyltransferase</fullName>
        <ecNumber evidence="1">2.3.1.286</ecNumber>
    </recommendedName>
</protein>
<gene>
    <name evidence="6" type="ORF">PVT68_15600</name>
</gene>
<evidence type="ECO:0000313" key="6">
    <source>
        <dbReference type="EMBL" id="WGL16184.1"/>
    </source>
</evidence>
<evidence type="ECO:0000259" key="5">
    <source>
        <dbReference type="PROSITE" id="PS50305"/>
    </source>
</evidence>
<feature type="domain" description="Deacetylase sirtuin-type" evidence="5">
    <location>
        <begin position="1"/>
        <end position="274"/>
    </location>
</feature>
<evidence type="ECO:0000256" key="3">
    <source>
        <dbReference type="ARBA" id="ARBA00023027"/>
    </source>
</evidence>
<dbReference type="RefSeq" id="WP_280319584.1">
    <property type="nucleotide sequence ID" value="NZ_CP118605.1"/>
</dbReference>
<accession>A0ABY8NB87</accession>
<dbReference type="Gene3D" id="3.40.50.1220">
    <property type="entry name" value="TPP-binding domain"/>
    <property type="match status" value="1"/>
</dbReference>
<sequence length="274" mass="30153">MELPALAARAASAIREADGLLISGGAGMGVDSGLPDFRGNEGFWRAYPALADAGLSFVEIADPQHFHNHPERAWGFYGHRLNLYRQVQPHTGFNLLLAIAEQLQKDYFVFTSNVDGHYQKAGFDPEKIFECHGSIHHLQCAQDCSSSIWQAEQESIHIDEQRCLAVGAMPQCPDCGGVARPNILMFGDWHWNSRRAELQQARYEKWLQRAGNLVTIECGAGTAIPTVRNQGDYLDGTLIRINPRESQSAHPNAISMATGAREAITLIASELGIS</sequence>
<keyword evidence="3" id="KW-0520">NAD</keyword>
<dbReference type="PANTHER" id="PTHR11085">
    <property type="entry name" value="NAD-DEPENDENT PROTEIN DEACYLASE SIRTUIN-5, MITOCHONDRIAL-RELATED"/>
    <property type="match status" value="1"/>
</dbReference>
<dbReference type="InterPro" id="IPR026591">
    <property type="entry name" value="Sirtuin_cat_small_dom_sf"/>
</dbReference>
<keyword evidence="7" id="KW-1185">Reference proteome</keyword>
<evidence type="ECO:0000256" key="1">
    <source>
        <dbReference type="ARBA" id="ARBA00012928"/>
    </source>
</evidence>
<dbReference type="InterPro" id="IPR003000">
    <property type="entry name" value="Sirtuin"/>
</dbReference>
<dbReference type="Gene3D" id="3.30.1600.10">
    <property type="entry name" value="SIR2/SIRT2 'Small Domain"/>
    <property type="match status" value="1"/>
</dbReference>
<dbReference type="EMBL" id="CP118605">
    <property type="protein sequence ID" value="WGL16184.1"/>
    <property type="molecule type" value="Genomic_DNA"/>
</dbReference>
<dbReference type="EC" id="2.3.1.286" evidence="1"/>
<dbReference type="InterPro" id="IPR050134">
    <property type="entry name" value="NAD-dep_sirtuin_deacylases"/>
</dbReference>
<proteinExistence type="predicted"/>
<dbReference type="InterPro" id="IPR026590">
    <property type="entry name" value="Ssirtuin_cat_dom"/>
</dbReference>
<evidence type="ECO:0000256" key="2">
    <source>
        <dbReference type="ARBA" id="ARBA00022679"/>
    </source>
</evidence>
<dbReference type="Proteomes" id="UP001236500">
    <property type="component" value="Chromosome"/>
</dbReference>
<reference evidence="6 7" key="1">
    <citation type="submission" date="2023-02" db="EMBL/GenBank/DDBJ databases">
        <title>Description and genomic characterization of Microbulbifer bruguierae sp. nov., isolated from the sediment of mangrove plant Bruguiera sexangula.</title>
        <authorList>
            <person name="Long M."/>
        </authorList>
    </citation>
    <scope>NUCLEOTIDE SEQUENCE [LARGE SCALE GENOMIC DNA]</scope>
    <source>
        <strain evidence="6 7">H12</strain>
    </source>
</reference>
<keyword evidence="2" id="KW-0808">Transferase</keyword>
<comment type="caution">
    <text evidence="4">Lacks conserved residue(s) required for the propagation of feature annotation.</text>
</comment>
<dbReference type="PROSITE" id="PS50305">
    <property type="entry name" value="SIRTUIN"/>
    <property type="match status" value="1"/>
</dbReference>
<dbReference type="Pfam" id="PF02146">
    <property type="entry name" value="SIR2"/>
    <property type="match status" value="1"/>
</dbReference>
<dbReference type="InterPro" id="IPR029035">
    <property type="entry name" value="DHS-like_NAD/FAD-binding_dom"/>
</dbReference>
<dbReference type="PANTHER" id="PTHR11085:SF4">
    <property type="entry name" value="NAD-DEPENDENT PROTEIN DEACYLASE"/>
    <property type="match status" value="1"/>
</dbReference>
<organism evidence="6 7">
    <name type="scientific">Microbulbifer bruguierae</name>
    <dbReference type="NCBI Taxonomy" id="3029061"/>
    <lineage>
        <taxon>Bacteria</taxon>
        <taxon>Pseudomonadati</taxon>
        <taxon>Pseudomonadota</taxon>
        <taxon>Gammaproteobacteria</taxon>
        <taxon>Cellvibrionales</taxon>
        <taxon>Microbulbiferaceae</taxon>
        <taxon>Microbulbifer</taxon>
    </lineage>
</organism>
<dbReference type="SUPFAM" id="SSF52467">
    <property type="entry name" value="DHS-like NAD/FAD-binding domain"/>
    <property type="match status" value="1"/>
</dbReference>
<evidence type="ECO:0000256" key="4">
    <source>
        <dbReference type="PROSITE-ProRule" id="PRU00236"/>
    </source>
</evidence>